<reference evidence="2 3" key="1">
    <citation type="journal article" date="2018" name="Nat. Ecol. Evol.">
        <title>Genomic signatures of mitonuclear coevolution across populations of Tigriopus californicus.</title>
        <authorList>
            <person name="Barreto F.S."/>
            <person name="Watson E.T."/>
            <person name="Lima T.G."/>
            <person name="Willett C.S."/>
            <person name="Edmands S."/>
            <person name="Li W."/>
            <person name="Burton R.S."/>
        </authorList>
    </citation>
    <scope>NUCLEOTIDE SEQUENCE [LARGE SCALE GENOMIC DNA]</scope>
    <source>
        <strain evidence="2 3">San Diego</strain>
    </source>
</reference>
<gene>
    <name evidence="2" type="ORF">TCAL_16571</name>
</gene>
<evidence type="ECO:0000256" key="1">
    <source>
        <dbReference type="SAM" id="Phobius"/>
    </source>
</evidence>
<proteinExistence type="predicted"/>
<feature type="transmembrane region" description="Helical" evidence="1">
    <location>
        <begin position="66"/>
        <end position="88"/>
    </location>
</feature>
<sequence length="151" mass="17104">MGFQIGTLPGSLSDEDVPWPSSSSLEAVLVLPFLHFDESEVRIHGALHADFHITEKCAFGSWYTKVYASCLACPFSVLWTSLVVYLFVICTESNGAMHLHWTMVVRRANERTNERIHAWYVYKMLCVEVFGVPFIPEHHSPHYPPGMSVCS</sequence>
<dbReference type="AlphaFoldDB" id="A0A553NBF1"/>
<evidence type="ECO:0000313" key="3">
    <source>
        <dbReference type="Proteomes" id="UP000318571"/>
    </source>
</evidence>
<name>A0A553NBF1_TIGCA</name>
<accession>A0A553NBF1</accession>
<keyword evidence="1" id="KW-1133">Transmembrane helix</keyword>
<dbReference type="EMBL" id="VCGU01000458">
    <property type="protein sequence ID" value="TRY62774.1"/>
    <property type="molecule type" value="Genomic_DNA"/>
</dbReference>
<evidence type="ECO:0000313" key="2">
    <source>
        <dbReference type="EMBL" id="TRY62774.1"/>
    </source>
</evidence>
<comment type="caution">
    <text evidence="2">The sequence shown here is derived from an EMBL/GenBank/DDBJ whole genome shotgun (WGS) entry which is preliminary data.</text>
</comment>
<keyword evidence="1" id="KW-0812">Transmembrane</keyword>
<protein>
    <submittedName>
        <fullName evidence="2">Uncharacterized protein</fullName>
    </submittedName>
</protein>
<dbReference type="Proteomes" id="UP000318571">
    <property type="component" value="Chromosome 10"/>
</dbReference>
<keyword evidence="3" id="KW-1185">Reference proteome</keyword>
<organism evidence="2 3">
    <name type="scientific">Tigriopus californicus</name>
    <name type="common">Marine copepod</name>
    <dbReference type="NCBI Taxonomy" id="6832"/>
    <lineage>
        <taxon>Eukaryota</taxon>
        <taxon>Metazoa</taxon>
        <taxon>Ecdysozoa</taxon>
        <taxon>Arthropoda</taxon>
        <taxon>Crustacea</taxon>
        <taxon>Multicrustacea</taxon>
        <taxon>Hexanauplia</taxon>
        <taxon>Copepoda</taxon>
        <taxon>Harpacticoida</taxon>
        <taxon>Harpacticidae</taxon>
        <taxon>Tigriopus</taxon>
    </lineage>
</organism>
<keyword evidence="1" id="KW-0472">Membrane</keyword>